<reference evidence="1 2" key="1">
    <citation type="journal article" date="2009" name="Nat. Genet.">
        <title>The genome of the cucumber, Cucumis sativus L.</title>
        <authorList>
            <person name="Huang S."/>
            <person name="Li R."/>
            <person name="Zhang Z."/>
            <person name="Li L."/>
            <person name="Gu X."/>
            <person name="Fan W."/>
            <person name="Lucas W.J."/>
            <person name="Wang X."/>
            <person name="Xie B."/>
            <person name="Ni P."/>
            <person name="Ren Y."/>
            <person name="Zhu H."/>
            <person name="Li J."/>
            <person name="Lin K."/>
            <person name="Jin W."/>
            <person name="Fei Z."/>
            <person name="Li G."/>
            <person name="Staub J."/>
            <person name="Kilian A."/>
            <person name="van der Vossen E.A."/>
            <person name="Wu Y."/>
            <person name="Guo J."/>
            <person name="He J."/>
            <person name="Jia Z."/>
            <person name="Ren Y."/>
            <person name="Tian G."/>
            <person name="Lu Y."/>
            <person name="Ruan J."/>
            <person name="Qian W."/>
            <person name="Wang M."/>
            <person name="Huang Q."/>
            <person name="Li B."/>
            <person name="Xuan Z."/>
            <person name="Cao J."/>
            <person name="Asan"/>
            <person name="Wu Z."/>
            <person name="Zhang J."/>
            <person name="Cai Q."/>
            <person name="Bai Y."/>
            <person name="Zhao B."/>
            <person name="Han Y."/>
            <person name="Li Y."/>
            <person name="Li X."/>
            <person name="Wang S."/>
            <person name="Shi Q."/>
            <person name="Liu S."/>
            <person name="Cho W.K."/>
            <person name="Kim J.Y."/>
            <person name="Xu Y."/>
            <person name="Heller-Uszynska K."/>
            <person name="Miao H."/>
            <person name="Cheng Z."/>
            <person name="Zhang S."/>
            <person name="Wu J."/>
            <person name="Yang Y."/>
            <person name="Kang H."/>
            <person name="Li M."/>
            <person name="Liang H."/>
            <person name="Ren X."/>
            <person name="Shi Z."/>
            <person name="Wen M."/>
            <person name="Jian M."/>
            <person name="Yang H."/>
            <person name="Zhang G."/>
            <person name="Yang Z."/>
            <person name="Chen R."/>
            <person name="Liu S."/>
            <person name="Li J."/>
            <person name="Ma L."/>
            <person name="Liu H."/>
            <person name="Zhou Y."/>
            <person name="Zhao J."/>
            <person name="Fang X."/>
            <person name="Li G."/>
            <person name="Fang L."/>
            <person name="Li Y."/>
            <person name="Liu D."/>
            <person name="Zheng H."/>
            <person name="Zhang Y."/>
            <person name="Qin N."/>
            <person name="Li Z."/>
            <person name="Yang G."/>
            <person name="Yang S."/>
            <person name="Bolund L."/>
            <person name="Kristiansen K."/>
            <person name="Zheng H."/>
            <person name="Li S."/>
            <person name="Zhang X."/>
            <person name="Yang H."/>
            <person name="Wang J."/>
            <person name="Sun R."/>
            <person name="Zhang B."/>
            <person name="Jiang S."/>
            <person name="Wang J."/>
            <person name="Du Y."/>
            <person name="Li S."/>
        </authorList>
    </citation>
    <scope>NUCLEOTIDE SEQUENCE [LARGE SCALE GENOMIC DNA]</scope>
    <source>
        <strain evidence="2">cv. 9930</strain>
    </source>
</reference>
<evidence type="ECO:0000313" key="2">
    <source>
        <dbReference type="Proteomes" id="UP000029981"/>
    </source>
</evidence>
<protein>
    <submittedName>
        <fullName evidence="1">Uncharacterized protein</fullName>
    </submittedName>
</protein>
<dbReference type="EMBL" id="CM002923">
    <property type="protein sequence ID" value="KGN61260.1"/>
    <property type="molecule type" value="Genomic_DNA"/>
</dbReference>
<proteinExistence type="predicted"/>
<accession>A0A0A0LH27</accession>
<reference evidence="1 2" key="2">
    <citation type="journal article" date="2009" name="PLoS ONE">
        <title>An integrated genetic and cytogenetic map of the cucumber genome.</title>
        <authorList>
            <person name="Ren Y."/>
            <person name="Zhang Z."/>
            <person name="Liu J."/>
            <person name="Staub J.E."/>
            <person name="Han Y."/>
            <person name="Cheng Z."/>
            <person name="Li X."/>
            <person name="Lu J."/>
            <person name="Miao H."/>
            <person name="Kang H."/>
            <person name="Xie B."/>
            <person name="Gu X."/>
            <person name="Wang X."/>
            <person name="Du Y."/>
            <person name="Jin W."/>
            <person name="Huang S."/>
        </authorList>
    </citation>
    <scope>NUCLEOTIDE SEQUENCE [LARGE SCALE GENOMIC DNA]</scope>
    <source>
        <strain evidence="2">cv. 9930</strain>
    </source>
</reference>
<keyword evidence="2" id="KW-1185">Reference proteome</keyword>
<dbReference type="Proteomes" id="UP000029981">
    <property type="component" value="Chromosome 2"/>
</dbReference>
<evidence type="ECO:0000313" key="1">
    <source>
        <dbReference type="EMBL" id="KGN61260.1"/>
    </source>
</evidence>
<gene>
    <name evidence="1" type="ORF">Csa_2G074215</name>
</gene>
<reference evidence="1 2" key="3">
    <citation type="journal article" date="2010" name="BMC Genomics">
        <title>Transcriptome sequencing and comparative analysis of cucumber flowers with different sex types.</title>
        <authorList>
            <person name="Guo S."/>
            <person name="Zheng Y."/>
            <person name="Joung J.G."/>
            <person name="Liu S."/>
            <person name="Zhang Z."/>
            <person name="Crasta O.R."/>
            <person name="Sobral B.W."/>
            <person name="Xu Y."/>
            <person name="Huang S."/>
            <person name="Fei Z."/>
        </authorList>
    </citation>
    <scope>NUCLEOTIDE SEQUENCE [LARGE SCALE GENOMIC DNA]</scope>
    <source>
        <strain evidence="2">cv. 9930</strain>
    </source>
</reference>
<organism evidence="1 2">
    <name type="scientific">Cucumis sativus</name>
    <name type="common">Cucumber</name>
    <dbReference type="NCBI Taxonomy" id="3659"/>
    <lineage>
        <taxon>Eukaryota</taxon>
        <taxon>Viridiplantae</taxon>
        <taxon>Streptophyta</taxon>
        <taxon>Embryophyta</taxon>
        <taxon>Tracheophyta</taxon>
        <taxon>Spermatophyta</taxon>
        <taxon>Magnoliopsida</taxon>
        <taxon>eudicotyledons</taxon>
        <taxon>Gunneridae</taxon>
        <taxon>Pentapetalae</taxon>
        <taxon>rosids</taxon>
        <taxon>fabids</taxon>
        <taxon>Cucurbitales</taxon>
        <taxon>Cucurbitaceae</taxon>
        <taxon>Benincaseae</taxon>
        <taxon>Cucumis</taxon>
    </lineage>
</organism>
<reference evidence="1 2" key="4">
    <citation type="journal article" date="2011" name="BMC Genomics">
        <title>RNA-Seq improves annotation of protein-coding genes in the cucumber genome.</title>
        <authorList>
            <person name="Li Z."/>
            <person name="Zhang Z."/>
            <person name="Yan P."/>
            <person name="Huang S."/>
            <person name="Fei Z."/>
            <person name="Lin K."/>
        </authorList>
    </citation>
    <scope>NUCLEOTIDE SEQUENCE [LARGE SCALE GENOMIC DNA]</scope>
    <source>
        <strain evidence="2">cv. 9930</strain>
    </source>
</reference>
<name>A0A0A0LH27_CUCSA</name>
<sequence length="15" mass="1627">MDHGLLLGLVSKRST</sequence>